<comment type="caution">
    <text evidence="2">The sequence shown here is derived from an EMBL/GenBank/DDBJ whole genome shotgun (WGS) entry which is preliminary data.</text>
</comment>
<dbReference type="EMBL" id="CAUOFW020004458">
    <property type="protein sequence ID" value="CAK9165766.1"/>
    <property type="molecule type" value="Genomic_DNA"/>
</dbReference>
<dbReference type="PANTHER" id="PTHR12100:SF0">
    <property type="entry name" value="EXOCYST COMPLEX COMPONENT 5"/>
    <property type="match status" value="1"/>
</dbReference>
<dbReference type="Proteomes" id="UP001642360">
    <property type="component" value="Unassembled WGS sequence"/>
</dbReference>
<sequence length="273" mass="30867">MTSFANSIYRLLLPLDGAHAAFCEKVAAAMSKVFNNALKQVLQRSVLQDFVAYPQSKGSQLNKRVKKYQSSSDGVAPDHRPTNAYTRNYQDVEELMSLPPEKILLRWMNFQPKKVGYKKIVANFSSDVKYFVISVYWLLLPLDGAQIAAAMSVAEGTAHKGLQQCIETARVVAYLFHVLEATFTALEDLNKQAFLTELEVENRLLTRFDAASQRRELSTMAECPKILSQFNKGTGAMQHYIGLCPMFDMEAMNADSRLVLDYQRPQPSLKYYP</sequence>
<dbReference type="PANTHER" id="PTHR12100">
    <property type="entry name" value="SEC10"/>
    <property type="match status" value="1"/>
</dbReference>
<dbReference type="SUPFAM" id="SSF47576">
    <property type="entry name" value="Calponin-homology domain, CH-domain"/>
    <property type="match status" value="1"/>
</dbReference>
<keyword evidence="3" id="KW-1185">Reference proteome</keyword>
<protein>
    <recommendedName>
        <fullName evidence="1">Exocyst complex component Sec10-like alpha-helical bundle domain-containing protein</fullName>
    </recommendedName>
</protein>
<dbReference type="AlphaFoldDB" id="A0ABC8TCV3"/>
<dbReference type="InterPro" id="IPR048627">
    <property type="entry name" value="Sec10_HB"/>
</dbReference>
<evidence type="ECO:0000259" key="1">
    <source>
        <dbReference type="Pfam" id="PF07393"/>
    </source>
</evidence>
<evidence type="ECO:0000313" key="3">
    <source>
        <dbReference type="Proteomes" id="UP001642360"/>
    </source>
</evidence>
<dbReference type="InterPro" id="IPR009976">
    <property type="entry name" value="Sec10-like"/>
</dbReference>
<evidence type="ECO:0000313" key="2">
    <source>
        <dbReference type="EMBL" id="CAK9165766.1"/>
    </source>
</evidence>
<name>A0ABC8TCV3_9AQUA</name>
<accession>A0ABC8TCV3</accession>
<feature type="domain" description="Exocyst complex component Sec10-like alpha-helical bundle" evidence="1">
    <location>
        <begin position="199"/>
        <end position="248"/>
    </location>
</feature>
<organism evidence="2 3">
    <name type="scientific">Ilex paraguariensis</name>
    <name type="common">yerba mate</name>
    <dbReference type="NCBI Taxonomy" id="185542"/>
    <lineage>
        <taxon>Eukaryota</taxon>
        <taxon>Viridiplantae</taxon>
        <taxon>Streptophyta</taxon>
        <taxon>Embryophyta</taxon>
        <taxon>Tracheophyta</taxon>
        <taxon>Spermatophyta</taxon>
        <taxon>Magnoliopsida</taxon>
        <taxon>eudicotyledons</taxon>
        <taxon>Gunneridae</taxon>
        <taxon>Pentapetalae</taxon>
        <taxon>asterids</taxon>
        <taxon>campanulids</taxon>
        <taxon>Aquifoliales</taxon>
        <taxon>Aquifoliaceae</taxon>
        <taxon>Ilex</taxon>
    </lineage>
</organism>
<gene>
    <name evidence="2" type="ORF">ILEXP_LOCUS34939</name>
</gene>
<dbReference type="InterPro" id="IPR036872">
    <property type="entry name" value="CH_dom_sf"/>
</dbReference>
<reference evidence="2 3" key="1">
    <citation type="submission" date="2024-02" db="EMBL/GenBank/DDBJ databases">
        <authorList>
            <person name="Vignale AGUSTIN F."/>
            <person name="Sosa J E."/>
            <person name="Modenutti C."/>
        </authorList>
    </citation>
    <scope>NUCLEOTIDE SEQUENCE [LARGE SCALE GENOMIC DNA]</scope>
</reference>
<proteinExistence type="predicted"/>
<dbReference type="Gene3D" id="1.10.418.10">
    <property type="entry name" value="Calponin-like domain"/>
    <property type="match status" value="1"/>
</dbReference>
<dbReference type="Pfam" id="PF07393">
    <property type="entry name" value="Sec10_HB"/>
    <property type="match status" value="1"/>
</dbReference>